<feature type="chain" id="PRO_5012097858" evidence="3">
    <location>
        <begin position="24"/>
        <end position="320"/>
    </location>
</feature>
<evidence type="ECO:0000256" key="3">
    <source>
        <dbReference type="SAM" id="SignalP"/>
    </source>
</evidence>
<proteinExistence type="predicted"/>
<keyword evidence="3" id="KW-0732">Signal</keyword>
<dbReference type="SUPFAM" id="SSF48452">
    <property type="entry name" value="TPR-like"/>
    <property type="match status" value="1"/>
</dbReference>
<evidence type="ECO:0000313" key="4">
    <source>
        <dbReference type="EMBL" id="APW61012.1"/>
    </source>
</evidence>
<dbReference type="AlphaFoldDB" id="A0A1U7CQ01"/>
<feature type="repeat" description="TPR" evidence="1">
    <location>
        <begin position="145"/>
        <end position="178"/>
    </location>
</feature>
<gene>
    <name evidence="4" type="ORF">BSF38_02515</name>
</gene>
<evidence type="ECO:0000256" key="2">
    <source>
        <dbReference type="SAM" id="MobiDB-lite"/>
    </source>
</evidence>
<accession>A0A1U7CQ01</accession>
<feature type="region of interest" description="Disordered" evidence="2">
    <location>
        <begin position="25"/>
        <end position="59"/>
    </location>
</feature>
<evidence type="ECO:0000256" key="1">
    <source>
        <dbReference type="PROSITE-ProRule" id="PRU00339"/>
    </source>
</evidence>
<feature type="compositionally biased region" description="Low complexity" evidence="2">
    <location>
        <begin position="30"/>
        <end position="45"/>
    </location>
</feature>
<reference evidence="5" key="1">
    <citation type="submission" date="2016-12" db="EMBL/GenBank/DDBJ databases">
        <title>Comparative genomics of four Isosphaeraceae planctomycetes: a common pool of plasmids and glycoside hydrolase genes.</title>
        <authorList>
            <person name="Ivanova A."/>
        </authorList>
    </citation>
    <scope>NUCLEOTIDE SEQUENCE [LARGE SCALE GENOMIC DNA]</scope>
    <source>
        <strain evidence="5">PX4</strain>
    </source>
</reference>
<organism evidence="4 5">
    <name type="scientific">Paludisphaera borealis</name>
    <dbReference type="NCBI Taxonomy" id="1387353"/>
    <lineage>
        <taxon>Bacteria</taxon>
        <taxon>Pseudomonadati</taxon>
        <taxon>Planctomycetota</taxon>
        <taxon>Planctomycetia</taxon>
        <taxon>Isosphaerales</taxon>
        <taxon>Isosphaeraceae</taxon>
        <taxon>Paludisphaera</taxon>
    </lineage>
</organism>
<dbReference type="OrthoDB" id="283360at2"/>
<dbReference type="KEGG" id="pbor:BSF38_02515"/>
<keyword evidence="1" id="KW-0802">TPR repeat</keyword>
<dbReference type="PROSITE" id="PS50005">
    <property type="entry name" value="TPR"/>
    <property type="match status" value="1"/>
</dbReference>
<dbReference type="STRING" id="1387353.BSF38_02515"/>
<name>A0A1U7CQ01_9BACT</name>
<feature type="signal peptide" evidence="3">
    <location>
        <begin position="1"/>
        <end position="23"/>
    </location>
</feature>
<protein>
    <submittedName>
        <fullName evidence="4">Uncharacterized protein</fullName>
    </submittedName>
</protein>
<sequence>MSKRLLHATALTLVLAAAFPARAQTHRSRSAPSGSAPAQAGSDQTDGGDGSSDAKVPGSVSSGWARYRGPFYIATATPSGIVYTFFPPPFGMPVVVGAGNVSGPLAAPPRFDRGTVAPLPPPGLIRPAQPERPVVQVRRSDINRSSQLVTLGDRMFRIANWKRAEERYLQAARLDPRAAAPRARLSQIALVREQYREAADRLREAEIAQPGWIVTAPDVQALYAEPADFARYVAKLESHLHAHPDDRDAWLVLGAQWYLSGRAGRAADVFLRLDDPHRRPDLILAAFLDATNHQKQSQPARPTPIPPEPGDPFKAPDREP</sequence>
<dbReference type="RefSeq" id="WP_076346048.1">
    <property type="nucleotide sequence ID" value="NZ_CP019082.1"/>
</dbReference>
<dbReference type="Gene3D" id="1.25.40.10">
    <property type="entry name" value="Tetratricopeptide repeat domain"/>
    <property type="match status" value="1"/>
</dbReference>
<dbReference type="Proteomes" id="UP000186309">
    <property type="component" value="Chromosome"/>
</dbReference>
<evidence type="ECO:0000313" key="5">
    <source>
        <dbReference type="Proteomes" id="UP000186309"/>
    </source>
</evidence>
<feature type="region of interest" description="Disordered" evidence="2">
    <location>
        <begin position="290"/>
        <end position="320"/>
    </location>
</feature>
<feature type="compositionally biased region" description="Pro residues" evidence="2">
    <location>
        <begin position="301"/>
        <end position="310"/>
    </location>
</feature>
<feature type="compositionally biased region" description="Polar residues" evidence="2">
    <location>
        <begin position="291"/>
        <end position="300"/>
    </location>
</feature>
<dbReference type="InterPro" id="IPR019734">
    <property type="entry name" value="TPR_rpt"/>
</dbReference>
<keyword evidence="5" id="KW-1185">Reference proteome</keyword>
<dbReference type="InterPro" id="IPR011990">
    <property type="entry name" value="TPR-like_helical_dom_sf"/>
</dbReference>
<dbReference type="EMBL" id="CP019082">
    <property type="protein sequence ID" value="APW61012.1"/>
    <property type="molecule type" value="Genomic_DNA"/>
</dbReference>